<feature type="region of interest" description="Disordered" evidence="5">
    <location>
        <begin position="102"/>
        <end position="124"/>
    </location>
</feature>
<evidence type="ECO:0000313" key="8">
    <source>
        <dbReference type="Proteomes" id="UP000256970"/>
    </source>
</evidence>
<evidence type="ECO:0000256" key="4">
    <source>
        <dbReference type="PROSITE-ProRule" id="PRU00094"/>
    </source>
</evidence>
<organism evidence="7 8">
    <name type="scientific">Tetradesmus obliquus</name>
    <name type="common">Green alga</name>
    <name type="synonym">Acutodesmus obliquus</name>
    <dbReference type="NCBI Taxonomy" id="3088"/>
    <lineage>
        <taxon>Eukaryota</taxon>
        <taxon>Viridiplantae</taxon>
        <taxon>Chlorophyta</taxon>
        <taxon>core chlorophytes</taxon>
        <taxon>Chlorophyceae</taxon>
        <taxon>CS clade</taxon>
        <taxon>Sphaeropleales</taxon>
        <taxon>Scenedesmaceae</taxon>
        <taxon>Tetradesmus</taxon>
    </lineage>
</organism>
<dbReference type="PROSITE" id="PS00344">
    <property type="entry name" value="GATA_ZN_FINGER_1"/>
    <property type="match status" value="1"/>
</dbReference>
<name>A0A383WEM0_TETOB</name>
<feature type="compositionally biased region" description="Polar residues" evidence="5">
    <location>
        <begin position="201"/>
        <end position="218"/>
    </location>
</feature>
<dbReference type="SMART" id="SM00401">
    <property type="entry name" value="ZnF_GATA"/>
    <property type="match status" value="1"/>
</dbReference>
<keyword evidence="1" id="KW-0479">Metal-binding</keyword>
<reference evidence="7 8" key="1">
    <citation type="submission" date="2016-10" db="EMBL/GenBank/DDBJ databases">
        <authorList>
            <person name="Cai Z."/>
        </authorList>
    </citation>
    <scope>NUCLEOTIDE SEQUENCE [LARGE SCALE GENOMIC DNA]</scope>
</reference>
<evidence type="ECO:0000256" key="2">
    <source>
        <dbReference type="ARBA" id="ARBA00022771"/>
    </source>
</evidence>
<gene>
    <name evidence="7" type="ORF">BQ4739_LOCUS16241</name>
</gene>
<accession>A0A383WEM0</accession>
<dbReference type="STRING" id="3088.A0A383WEM0"/>
<evidence type="ECO:0000313" key="7">
    <source>
        <dbReference type="EMBL" id="SZX75871.1"/>
    </source>
</evidence>
<evidence type="ECO:0000256" key="5">
    <source>
        <dbReference type="SAM" id="MobiDB-lite"/>
    </source>
</evidence>
<keyword evidence="2 4" id="KW-0863">Zinc-finger</keyword>
<dbReference type="Pfam" id="PF00320">
    <property type="entry name" value="GATA"/>
    <property type="match status" value="1"/>
</dbReference>
<dbReference type="PANTHER" id="PTHR47255">
    <property type="entry name" value="GATA TRANSCRIPTION FACTOR 22-RELATED"/>
    <property type="match status" value="1"/>
</dbReference>
<evidence type="ECO:0000259" key="6">
    <source>
        <dbReference type="PROSITE" id="PS50114"/>
    </source>
</evidence>
<dbReference type="GO" id="GO:0043565">
    <property type="term" value="F:sequence-specific DNA binding"/>
    <property type="evidence" value="ECO:0007669"/>
    <property type="project" value="InterPro"/>
</dbReference>
<dbReference type="GO" id="GO:0008270">
    <property type="term" value="F:zinc ion binding"/>
    <property type="evidence" value="ECO:0007669"/>
    <property type="project" value="UniProtKB-KW"/>
</dbReference>
<protein>
    <recommendedName>
        <fullName evidence="6">GATA-type domain-containing protein</fullName>
    </recommendedName>
</protein>
<dbReference type="InterPro" id="IPR052138">
    <property type="entry name" value="GATA_ZnFinger_Domain"/>
</dbReference>
<feature type="compositionally biased region" description="Polar residues" evidence="5">
    <location>
        <begin position="175"/>
        <end position="189"/>
    </location>
</feature>
<evidence type="ECO:0000256" key="3">
    <source>
        <dbReference type="ARBA" id="ARBA00022833"/>
    </source>
</evidence>
<keyword evidence="8" id="KW-1185">Reference proteome</keyword>
<dbReference type="AlphaFoldDB" id="A0A383WEM0"/>
<dbReference type="CDD" id="cd00202">
    <property type="entry name" value="ZnF_GATA"/>
    <property type="match status" value="1"/>
</dbReference>
<feature type="domain" description="GATA-type" evidence="6">
    <location>
        <begin position="591"/>
        <end position="633"/>
    </location>
</feature>
<dbReference type="InterPro" id="IPR013088">
    <property type="entry name" value="Znf_NHR/GATA"/>
</dbReference>
<dbReference type="PROSITE" id="PS50114">
    <property type="entry name" value="GATA_ZN_FINGER_2"/>
    <property type="match status" value="1"/>
</dbReference>
<dbReference type="Gene3D" id="3.30.50.10">
    <property type="entry name" value="Erythroid Transcription Factor GATA-1, subunit A"/>
    <property type="match status" value="1"/>
</dbReference>
<dbReference type="SUPFAM" id="SSF57716">
    <property type="entry name" value="Glucocorticoid receptor-like (DNA-binding domain)"/>
    <property type="match status" value="1"/>
</dbReference>
<keyword evidence="3" id="KW-0862">Zinc</keyword>
<sequence>MLAILQPFDCDQADSEQGQFPALNELLGSMQRPCMQAPGCLQPAVGCFALELEQDIAALEAEATRCVDTMDWEAPAGDDLFGSCATDTGKALSIDLDSCGRDQAFSDEESDDEEWDAPAAGEAPAALPAATRVARRRGKPVKHGAWQGCCKSAWCDREDRHRGLCNHKATVPGPTATSPQSEDACSTDNQDAECCAHPEQQELSSGGHSHNCSKSQTAADGDEREVDSAFKSGAGIQQSPSMQEASMPFSCLPQLQRQPQQQLPPVAQQQQQAEVLCSGSHLAVAEQQEQQLFAMPAMYQPRVKDLEAADISGMLSGEDGLCGLETEATAIAVPVVEPVEMEAGTVEASCHTTLKQALSTPSSPSCVSAAARTESGAFSRPTMNLLLPATLAPAAAVVAVPSSCMRGMLPLEQVHPTISNTAAAAKRAAPATATAAGAGSPADAGPALKRAKSATAEALLRRCSSSGSSSGSSCANDAAAAAAALAAAAPSPASVCKAALSAHKPTAIKAAVPPKAPKPAAAAAAGAGAAATAAVDPKLPPPMARAQRIKQRPRRPDDPPRPLLDLSNSSSLSKISICNKKRPAARMAPAPTTGHSCSQCGATSTPVWRAGPAGPKTLCNACGVRYMKTSKRK</sequence>
<dbReference type="EMBL" id="FNXT01001245">
    <property type="protein sequence ID" value="SZX75871.1"/>
    <property type="molecule type" value="Genomic_DNA"/>
</dbReference>
<feature type="region of interest" description="Disordered" evidence="5">
    <location>
        <begin position="169"/>
        <end position="226"/>
    </location>
</feature>
<evidence type="ECO:0000256" key="1">
    <source>
        <dbReference type="ARBA" id="ARBA00022723"/>
    </source>
</evidence>
<proteinExistence type="predicted"/>
<feature type="compositionally biased region" description="Acidic residues" evidence="5">
    <location>
        <begin position="105"/>
        <end position="116"/>
    </location>
</feature>
<dbReference type="InterPro" id="IPR000679">
    <property type="entry name" value="Znf_GATA"/>
</dbReference>
<dbReference type="GO" id="GO:0006355">
    <property type="term" value="P:regulation of DNA-templated transcription"/>
    <property type="evidence" value="ECO:0007669"/>
    <property type="project" value="InterPro"/>
</dbReference>
<dbReference type="PANTHER" id="PTHR47255:SF4">
    <property type="entry name" value="GATA ZINC FINGER DOMAIN-CONTAINING PROTEIN 12"/>
    <property type="match status" value="1"/>
</dbReference>
<dbReference type="Proteomes" id="UP000256970">
    <property type="component" value="Unassembled WGS sequence"/>
</dbReference>
<feature type="region of interest" description="Disordered" evidence="5">
    <location>
        <begin position="532"/>
        <end position="568"/>
    </location>
</feature>